<feature type="transmembrane region" description="Helical" evidence="1">
    <location>
        <begin position="105"/>
        <end position="127"/>
    </location>
</feature>
<reference evidence="3 4" key="1">
    <citation type="journal article" date="2021" name="BMC Genomics">
        <title>Datura genome reveals duplications of psychoactive alkaloid biosynthetic genes and high mutation rate following tissue culture.</title>
        <authorList>
            <person name="Rajewski A."/>
            <person name="Carter-House D."/>
            <person name="Stajich J."/>
            <person name="Litt A."/>
        </authorList>
    </citation>
    <scope>NUCLEOTIDE SEQUENCE [LARGE SCALE GENOMIC DNA]</scope>
    <source>
        <strain evidence="3">AR-01</strain>
    </source>
</reference>
<dbReference type="InterPro" id="IPR017853">
    <property type="entry name" value="GH"/>
</dbReference>
<sequence>MRTFIEEWRTAIDSESKSSGTKRLILTMGAYYHHVDSMSYPVDTIVRNFDWVHLITYDYYLPTKDNFTGAHTALYGHASKLNTDYAFKAALDEEEEDQRDSNQRLLAILLPTLTITILLLSTILCILKRKTTRSEGVSNYVLVLGGHEIRESEA</sequence>
<proteinExistence type="predicted"/>
<accession>A0ABS8Y207</accession>
<dbReference type="PROSITE" id="PS51910">
    <property type="entry name" value="GH18_2"/>
    <property type="match status" value="1"/>
</dbReference>
<comment type="caution">
    <text evidence="3">The sequence shown here is derived from an EMBL/GenBank/DDBJ whole genome shotgun (WGS) entry which is preliminary data.</text>
</comment>
<dbReference type="PANTHER" id="PTHR11177:SF369">
    <property type="entry name" value="CLASS V CHITINASE-LIKE"/>
    <property type="match status" value="1"/>
</dbReference>
<dbReference type="Pfam" id="PF00704">
    <property type="entry name" value="Glyco_hydro_18"/>
    <property type="match status" value="1"/>
</dbReference>
<protein>
    <recommendedName>
        <fullName evidence="2">GH18 domain-containing protein</fullName>
    </recommendedName>
</protein>
<evidence type="ECO:0000313" key="4">
    <source>
        <dbReference type="Proteomes" id="UP000823775"/>
    </source>
</evidence>
<dbReference type="PANTHER" id="PTHR11177">
    <property type="entry name" value="CHITINASE"/>
    <property type="match status" value="1"/>
</dbReference>
<feature type="domain" description="GH18" evidence="2">
    <location>
        <begin position="1"/>
        <end position="154"/>
    </location>
</feature>
<keyword evidence="4" id="KW-1185">Reference proteome</keyword>
<dbReference type="Proteomes" id="UP000823775">
    <property type="component" value="Unassembled WGS sequence"/>
</dbReference>
<keyword evidence="1" id="KW-0812">Transmembrane</keyword>
<evidence type="ECO:0000313" key="3">
    <source>
        <dbReference type="EMBL" id="MCE5166016.1"/>
    </source>
</evidence>
<organism evidence="3 4">
    <name type="scientific">Datura stramonium</name>
    <name type="common">Jimsonweed</name>
    <name type="synonym">Common thornapple</name>
    <dbReference type="NCBI Taxonomy" id="4076"/>
    <lineage>
        <taxon>Eukaryota</taxon>
        <taxon>Viridiplantae</taxon>
        <taxon>Streptophyta</taxon>
        <taxon>Embryophyta</taxon>
        <taxon>Tracheophyta</taxon>
        <taxon>Spermatophyta</taxon>
        <taxon>Magnoliopsida</taxon>
        <taxon>eudicotyledons</taxon>
        <taxon>Gunneridae</taxon>
        <taxon>Pentapetalae</taxon>
        <taxon>asterids</taxon>
        <taxon>lamiids</taxon>
        <taxon>Solanales</taxon>
        <taxon>Solanaceae</taxon>
        <taxon>Solanoideae</taxon>
        <taxon>Datureae</taxon>
        <taxon>Datura</taxon>
    </lineage>
</organism>
<keyword evidence="1" id="KW-1133">Transmembrane helix</keyword>
<dbReference type="InterPro" id="IPR001223">
    <property type="entry name" value="Glyco_hydro18_cat"/>
</dbReference>
<keyword evidence="1" id="KW-0472">Membrane</keyword>
<evidence type="ECO:0000256" key="1">
    <source>
        <dbReference type="SAM" id="Phobius"/>
    </source>
</evidence>
<gene>
    <name evidence="3" type="ORF">HAX54_014010</name>
</gene>
<dbReference type="Gene3D" id="3.20.20.80">
    <property type="entry name" value="Glycosidases"/>
    <property type="match status" value="1"/>
</dbReference>
<dbReference type="SUPFAM" id="SSF51445">
    <property type="entry name" value="(Trans)glycosidases"/>
    <property type="match status" value="1"/>
</dbReference>
<dbReference type="EMBL" id="JACEIK010018618">
    <property type="protein sequence ID" value="MCE5166016.1"/>
    <property type="molecule type" value="Genomic_DNA"/>
</dbReference>
<dbReference type="InterPro" id="IPR050314">
    <property type="entry name" value="Glycosyl_Hydrlase_18"/>
</dbReference>
<evidence type="ECO:0000259" key="2">
    <source>
        <dbReference type="PROSITE" id="PS51910"/>
    </source>
</evidence>
<name>A0ABS8Y207_DATST</name>